<proteinExistence type="predicted"/>
<evidence type="ECO:0000256" key="2">
    <source>
        <dbReference type="ARBA" id="ARBA00023009"/>
    </source>
</evidence>
<keyword evidence="2" id="KW-1160">Virus entry into host cell</keyword>
<dbReference type="Gene3D" id="3.40.140.120">
    <property type="match status" value="1"/>
</dbReference>
<keyword evidence="2" id="KW-1162">Viral penetration into host cytoplasm</keyword>
<evidence type="ECO:0000256" key="1">
    <source>
        <dbReference type="ARBA" id="ARBA00022950"/>
    </source>
</evidence>
<evidence type="ECO:0000313" key="4">
    <source>
        <dbReference type="EMBL" id="CAB4163036.1"/>
    </source>
</evidence>
<dbReference type="Gene3D" id="3.30.1120.70">
    <property type="match status" value="1"/>
</dbReference>
<reference evidence="4" key="1">
    <citation type="submission" date="2020-04" db="EMBL/GenBank/DDBJ databases">
        <authorList>
            <person name="Chiriac C."/>
            <person name="Salcher M."/>
            <person name="Ghai R."/>
            <person name="Kavagutti S V."/>
        </authorList>
    </citation>
    <scope>NUCLEOTIDE SEQUENCE</scope>
</reference>
<gene>
    <name evidence="4" type="ORF">UFOVP795_12</name>
</gene>
<keyword evidence="3" id="KW-0231">Viral genome packaging</keyword>
<organism evidence="4">
    <name type="scientific">uncultured Caudovirales phage</name>
    <dbReference type="NCBI Taxonomy" id="2100421"/>
    <lineage>
        <taxon>Viruses</taxon>
        <taxon>Duplodnaviria</taxon>
        <taxon>Heunggongvirae</taxon>
        <taxon>Uroviricota</taxon>
        <taxon>Caudoviricetes</taxon>
        <taxon>Peduoviridae</taxon>
        <taxon>Maltschvirus</taxon>
        <taxon>Maltschvirus maltsch</taxon>
    </lineage>
</organism>
<name>A0A6J5NZD5_9CAUD</name>
<keyword evidence="2" id="KW-1171">Viral genome ejection through host cell envelope</keyword>
<keyword evidence="1" id="KW-0118">Viral capsid assembly</keyword>
<evidence type="ECO:0000256" key="3">
    <source>
        <dbReference type="ARBA" id="ARBA00023219"/>
    </source>
</evidence>
<dbReference type="Gene3D" id="1.20.1270.210">
    <property type="match status" value="1"/>
</dbReference>
<accession>A0A6J5NZD5</accession>
<dbReference type="InterPro" id="IPR006944">
    <property type="entry name" value="Phage/GTA_portal"/>
</dbReference>
<keyword evidence="1" id="KW-1188">Viral release from host cell</keyword>
<protein>
    <submittedName>
        <fullName evidence="4">Portal_HK97, phage portal protein, HK97 family</fullName>
    </submittedName>
</protein>
<dbReference type="Pfam" id="PF04860">
    <property type="entry name" value="Phage_portal"/>
    <property type="match status" value="1"/>
</dbReference>
<dbReference type="EMBL" id="LR796739">
    <property type="protein sequence ID" value="CAB4163036.1"/>
    <property type="molecule type" value="Genomic_DNA"/>
</dbReference>
<sequence>MAKTLIEFIADKITKTANAQPASKAAAAGSYYQSSNAGAGMIGQYYSYIEGEARNKAMSVPTVSRARDLMASVIGCMNLKMYNEIWNGDEMEKMPLAPRTWLRKIDPTLPNNFILSWTFDDLFFYGRAFWYITSRTADSKPASFTRLPAAMIQTLDQAGPVWFAPSKQIIFQGSELNPDDVVQFLSPIQGIVYQSTQAVATALKLEAARYRNSSSAIPAGVLRQTGGEPLSGQELADLAASFNHARETNQTAALNEFVTYTETQTSPDKMLLIDSAEFQAMEMARLCNIPPYLAGISVGSYSYQSSAESRMDLWTFGVRAYADCIAGTLSQNNVLPNGTYVEFDVEDYLTGEYSLNNTEMPQMPETLDVVSPS</sequence>